<feature type="compositionally biased region" description="Polar residues" evidence="1">
    <location>
        <begin position="272"/>
        <end position="286"/>
    </location>
</feature>
<evidence type="ECO:0008006" key="6">
    <source>
        <dbReference type="Google" id="ProtNLM"/>
    </source>
</evidence>
<dbReference type="OrthoDB" id="21095at2759"/>
<dbReference type="Gene3D" id="2.40.50.140">
    <property type="entry name" value="Nucleic acid-binding proteins"/>
    <property type="match status" value="3"/>
</dbReference>
<dbReference type="GO" id="GO:0000724">
    <property type="term" value="P:double-strand break repair via homologous recombination"/>
    <property type="evidence" value="ECO:0007669"/>
    <property type="project" value="InterPro"/>
</dbReference>
<feature type="domain" description="BRCA2 OB1" evidence="2">
    <location>
        <begin position="547"/>
        <end position="657"/>
    </location>
</feature>
<dbReference type="SUPFAM" id="SSF81872">
    <property type="entry name" value="BRCA2 helical domain"/>
    <property type="match status" value="1"/>
</dbReference>
<dbReference type="InterPro" id="IPR015187">
    <property type="entry name" value="BRCA2_OB_1"/>
</dbReference>
<dbReference type="CDD" id="cd04493">
    <property type="entry name" value="BRCA2DBD_OB1"/>
    <property type="match status" value="1"/>
</dbReference>
<proteinExistence type="predicted"/>
<dbReference type="Proteomes" id="UP000298030">
    <property type="component" value="Unassembled WGS sequence"/>
</dbReference>
<dbReference type="InterPro" id="IPR036315">
    <property type="entry name" value="BRCA2_hlx_sf"/>
</dbReference>
<keyword evidence="5" id="KW-1185">Reference proteome</keyword>
<dbReference type="InterPro" id="IPR015252">
    <property type="entry name" value="BRCA2_hlx"/>
</dbReference>
<dbReference type="STRING" id="71717.A0A4Y7TZ05"/>
<dbReference type="Pfam" id="PF09169">
    <property type="entry name" value="BRCA-2_helical"/>
    <property type="match status" value="1"/>
</dbReference>
<evidence type="ECO:0000313" key="5">
    <source>
        <dbReference type="Proteomes" id="UP000298030"/>
    </source>
</evidence>
<accession>A0A4Y7TZ05</accession>
<evidence type="ECO:0000259" key="3">
    <source>
        <dbReference type="Pfam" id="PF09169"/>
    </source>
</evidence>
<gene>
    <name evidence="4" type="ORF">FA13DRAFT_1760974</name>
</gene>
<evidence type="ECO:0000256" key="1">
    <source>
        <dbReference type="SAM" id="MobiDB-lite"/>
    </source>
</evidence>
<comment type="caution">
    <text evidence="4">The sequence shown here is derived from an EMBL/GenBank/DDBJ whole genome shotgun (WGS) entry which is preliminary data.</text>
</comment>
<dbReference type="PANTHER" id="PTHR11289">
    <property type="entry name" value="BREAST CANCER TYPE 2 SUSCEPTIBILITY PROTEIN BRCA2"/>
    <property type="match status" value="1"/>
</dbReference>
<name>A0A4Y7TZ05_COPMI</name>
<evidence type="ECO:0000259" key="2">
    <source>
        <dbReference type="Pfam" id="PF09103"/>
    </source>
</evidence>
<dbReference type="SUPFAM" id="SSF50249">
    <property type="entry name" value="Nucleic acid-binding proteins"/>
    <property type="match status" value="2"/>
</dbReference>
<dbReference type="InterPro" id="IPR015525">
    <property type="entry name" value="BRCA2"/>
</dbReference>
<sequence>MLQHERSPSSSPARKRQRLSSPFYDEQIGDISQEYLDTFDRIDFSLSQAPPKDDAGQLGPLEDGPSTDMESPFFVTGTHITDSGAEPPSKSYASSFKVASALPREPQRALEPPSNNWLTSAPIDLPLFQSARRVNVDKIQKTAPGSPEKENVGILLPSAAALANARAKLKLWEADWEDLEGAEECESGATKPAEDLSAIEVRPPAGSPSPSGTKNKVPPPVSTPPPHTSTFTPLRPRNAMAPPTSTPASRPAFHPAGFGSQGRPFRPLTFKQPPSTLSSDSNTVPPSASPIPRTSLPKPSFSTPSKLGPSLPKQTPMIRGSAPRSIGISKRGASAFKSPFRTPLAPNSGPPATRFPSSNPLLKSQLLNRVYPPASKPPLSPFVKTGTLSLSAPGDIKSRPPISLPPVASSSKLTLATSGLRPQNYSGEELEGMGLNIRELSQVKPATAMHYCFYTFTSAPAPSSAQAEPALLNATAAYTELMKQGCSLATEEWVTNHWCLILWKLAGMAALDPGSEKVESKRRWCWAEVVKQLRRRYDIELDGGRRPILRKIVTQDSASTVPMVLCVSAILESEDGRPILEVTDGWYRVRAEIDSALARAVKRGIIREGRKLVIVGARLNSERKDPAEILEAYNSVTLKISGNSSSLAPWHARLGVQNQRYISTLHALTPDGGLISCLDVEVTKVHPFGYIEFVEQDGRTVHVGPRNEAEEAKEMDRWNKRRDVELSKIREVHEKRIARYMDYLSRLERKAEKSRAARDDDEMPHYIDSYYDDLEEPPSALGRLNSISPSDARWLAQLVRQNLDTEHERISAEIEKELTDACPPRNVRNFQVIVVRDARTEKRPASRLAQLTVWDAMSLDMSESSNSGTFAVGQRFLVSNLVPTQHKAWMGHEPGAETFMATRKDSQWIKRKTLS</sequence>
<feature type="compositionally biased region" description="Low complexity" evidence="1">
    <location>
        <begin position="228"/>
        <end position="252"/>
    </location>
</feature>
<dbReference type="EMBL" id="QPFP01000002">
    <property type="protein sequence ID" value="TEB38802.1"/>
    <property type="molecule type" value="Genomic_DNA"/>
</dbReference>
<feature type="region of interest" description="Disordered" evidence="1">
    <location>
        <begin position="1"/>
        <end position="27"/>
    </location>
</feature>
<dbReference type="InterPro" id="IPR012340">
    <property type="entry name" value="NA-bd_OB-fold"/>
</dbReference>
<dbReference type="PANTHER" id="PTHR11289:SF0">
    <property type="entry name" value="BREAST CANCER TYPE 2 SUSCEPTIBILITY PROTEIN"/>
    <property type="match status" value="1"/>
</dbReference>
<dbReference type="GO" id="GO:0006355">
    <property type="term" value="P:regulation of DNA-templated transcription"/>
    <property type="evidence" value="ECO:0007669"/>
    <property type="project" value="TreeGrafter"/>
</dbReference>
<evidence type="ECO:0000313" key="4">
    <source>
        <dbReference type="EMBL" id="TEB38802.1"/>
    </source>
</evidence>
<dbReference type="Pfam" id="PF09103">
    <property type="entry name" value="BRCA-2_OB1"/>
    <property type="match status" value="1"/>
</dbReference>
<feature type="region of interest" description="Disordered" evidence="1">
    <location>
        <begin position="182"/>
        <end position="359"/>
    </location>
</feature>
<dbReference type="PRINTS" id="PR01217">
    <property type="entry name" value="PRICHEXTENSN"/>
</dbReference>
<organism evidence="4 5">
    <name type="scientific">Coprinellus micaceus</name>
    <name type="common">Glistening ink-cap mushroom</name>
    <name type="synonym">Coprinus micaceus</name>
    <dbReference type="NCBI Taxonomy" id="71717"/>
    <lineage>
        <taxon>Eukaryota</taxon>
        <taxon>Fungi</taxon>
        <taxon>Dikarya</taxon>
        <taxon>Basidiomycota</taxon>
        <taxon>Agaricomycotina</taxon>
        <taxon>Agaricomycetes</taxon>
        <taxon>Agaricomycetidae</taxon>
        <taxon>Agaricales</taxon>
        <taxon>Agaricineae</taxon>
        <taxon>Psathyrellaceae</taxon>
        <taxon>Coprinellus</taxon>
    </lineage>
</organism>
<feature type="compositionally biased region" description="Pro residues" evidence="1">
    <location>
        <begin position="217"/>
        <end position="227"/>
    </location>
</feature>
<protein>
    <recommendedName>
        <fullName evidence="6">BRCA2 OB1 domain-containing protein</fullName>
    </recommendedName>
</protein>
<feature type="domain" description="Breast cancer type 2 susceptibility protein helical" evidence="3">
    <location>
        <begin position="488"/>
        <end position="542"/>
    </location>
</feature>
<feature type="region of interest" description="Disordered" evidence="1">
    <location>
        <begin position="42"/>
        <end position="72"/>
    </location>
</feature>
<dbReference type="AlphaFoldDB" id="A0A4Y7TZ05"/>
<reference evidence="4 5" key="1">
    <citation type="journal article" date="2019" name="Nat. Ecol. Evol.">
        <title>Megaphylogeny resolves global patterns of mushroom evolution.</title>
        <authorList>
            <person name="Varga T."/>
            <person name="Krizsan K."/>
            <person name="Foldi C."/>
            <person name="Dima B."/>
            <person name="Sanchez-Garcia M."/>
            <person name="Sanchez-Ramirez S."/>
            <person name="Szollosi G.J."/>
            <person name="Szarkandi J.G."/>
            <person name="Papp V."/>
            <person name="Albert L."/>
            <person name="Andreopoulos W."/>
            <person name="Angelini C."/>
            <person name="Antonin V."/>
            <person name="Barry K.W."/>
            <person name="Bougher N.L."/>
            <person name="Buchanan P."/>
            <person name="Buyck B."/>
            <person name="Bense V."/>
            <person name="Catcheside P."/>
            <person name="Chovatia M."/>
            <person name="Cooper J."/>
            <person name="Damon W."/>
            <person name="Desjardin D."/>
            <person name="Finy P."/>
            <person name="Geml J."/>
            <person name="Haridas S."/>
            <person name="Hughes K."/>
            <person name="Justo A."/>
            <person name="Karasinski D."/>
            <person name="Kautmanova I."/>
            <person name="Kiss B."/>
            <person name="Kocsube S."/>
            <person name="Kotiranta H."/>
            <person name="LaButti K.M."/>
            <person name="Lechner B.E."/>
            <person name="Liimatainen K."/>
            <person name="Lipzen A."/>
            <person name="Lukacs Z."/>
            <person name="Mihaltcheva S."/>
            <person name="Morgado L.N."/>
            <person name="Niskanen T."/>
            <person name="Noordeloos M.E."/>
            <person name="Ohm R.A."/>
            <person name="Ortiz-Santana B."/>
            <person name="Ovrebo C."/>
            <person name="Racz N."/>
            <person name="Riley R."/>
            <person name="Savchenko A."/>
            <person name="Shiryaev A."/>
            <person name="Soop K."/>
            <person name="Spirin V."/>
            <person name="Szebenyi C."/>
            <person name="Tomsovsky M."/>
            <person name="Tulloss R.E."/>
            <person name="Uehling J."/>
            <person name="Grigoriev I.V."/>
            <person name="Vagvolgyi C."/>
            <person name="Papp T."/>
            <person name="Martin F.M."/>
            <person name="Miettinen O."/>
            <person name="Hibbett D.S."/>
            <person name="Nagy L.G."/>
        </authorList>
    </citation>
    <scope>NUCLEOTIDE SEQUENCE [LARGE SCALE GENOMIC DNA]</scope>
    <source>
        <strain evidence="4 5">FP101781</strain>
    </source>
</reference>